<dbReference type="InterPro" id="IPR007560">
    <property type="entry name" value="Restrct_endonuc_IV_Mrr"/>
</dbReference>
<sequence>MARGDDGEVGGQQVQQFASLCQQYEVAEAAIVTAGTFSDDAEKVSQGSGVELLDAEGIAQILKRKEWIDLAEEYGGGDVPSGGDGDSPLDSLKAVSERASSLVSGALGDTDVSVPTKPALGVVVVVALLAVGVLVGPSIPFLGGGGGGAPISAESVAPANSTTNVTVSWNAKVVDTIDPNESDGRAYHAPRGEQFVLVRMSVNNTGEKSAKVRQAGFKLRTENRTYSHQPLNEHDGFVDFAISPGTNYVGWTVFSVPKGTTGTLVYERNASDKPIAVSFDHDPNLAVNVTQR</sequence>
<gene>
    <name evidence="4" type="ORF">ACFQJ6_22660</name>
</gene>
<dbReference type="Proteomes" id="UP001596407">
    <property type="component" value="Unassembled WGS sequence"/>
</dbReference>
<dbReference type="EMBL" id="JBHSZH010000005">
    <property type="protein sequence ID" value="MFC7082467.1"/>
    <property type="molecule type" value="Genomic_DNA"/>
</dbReference>
<protein>
    <submittedName>
        <fullName evidence="4">DUF4352 domain-containing protein</fullName>
    </submittedName>
</protein>
<evidence type="ECO:0000313" key="5">
    <source>
        <dbReference type="Proteomes" id="UP001596407"/>
    </source>
</evidence>
<dbReference type="AlphaFoldDB" id="A0ABD5WPM0"/>
<evidence type="ECO:0000313" key="4">
    <source>
        <dbReference type="EMBL" id="MFC7082467.1"/>
    </source>
</evidence>
<dbReference type="Pfam" id="PF11611">
    <property type="entry name" value="DUF4352"/>
    <property type="match status" value="1"/>
</dbReference>
<dbReference type="Pfam" id="PF04471">
    <property type="entry name" value="Mrr_cat"/>
    <property type="match status" value="1"/>
</dbReference>
<organism evidence="4 5">
    <name type="scientific">Halorussus caseinilyticus</name>
    <dbReference type="NCBI Taxonomy" id="3034025"/>
    <lineage>
        <taxon>Archaea</taxon>
        <taxon>Methanobacteriati</taxon>
        <taxon>Methanobacteriota</taxon>
        <taxon>Stenosarchaea group</taxon>
        <taxon>Halobacteria</taxon>
        <taxon>Halobacteriales</taxon>
        <taxon>Haladaptataceae</taxon>
        <taxon>Halorussus</taxon>
    </lineage>
</organism>
<dbReference type="RefSeq" id="WP_382210344.1">
    <property type="nucleotide sequence ID" value="NZ_JBHSZH010000005.1"/>
</dbReference>
<dbReference type="InterPro" id="IPR029051">
    <property type="entry name" value="DUF4352"/>
</dbReference>
<evidence type="ECO:0000256" key="1">
    <source>
        <dbReference type="ARBA" id="ARBA00022729"/>
    </source>
</evidence>
<evidence type="ECO:0000259" key="2">
    <source>
        <dbReference type="Pfam" id="PF04471"/>
    </source>
</evidence>
<accession>A0ABD5WPM0</accession>
<proteinExistence type="predicted"/>
<feature type="domain" description="Restriction endonuclease type IV Mrr" evidence="2">
    <location>
        <begin position="6"/>
        <end position="61"/>
    </location>
</feature>
<reference evidence="4 5" key="1">
    <citation type="journal article" date="2019" name="Int. J. Syst. Evol. Microbiol.">
        <title>The Global Catalogue of Microorganisms (GCM) 10K type strain sequencing project: providing services to taxonomists for standard genome sequencing and annotation.</title>
        <authorList>
            <consortium name="The Broad Institute Genomics Platform"/>
            <consortium name="The Broad Institute Genome Sequencing Center for Infectious Disease"/>
            <person name="Wu L."/>
            <person name="Ma J."/>
        </authorList>
    </citation>
    <scope>NUCLEOTIDE SEQUENCE [LARGE SCALE GENOMIC DNA]</scope>
    <source>
        <strain evidence="4 5">DT72</strain>
    </source>
</reference>
<feature type="domain" description="DUF4352" evidence="3">
    <location>
        <begin position="180"/>
        <end position="268"/>
    </location>
</feature>
<evidence type="ECO:0000259" key="3">
    <source>
        <dbReference type="Pfam" id="PF11611"/>
    </source>
</evidence>
<keyword evidence="5" id="KW-1185">Reference proteome</keyword>
<keyword evidence="1" id="KW-0732">Signal</keyword>
<name>A0ABD5WPM0_9EURY</name>
<comment type="caution">
    <text evidence="4">The sequence shown here is derived from an EMBL/GenBank/DDBJ whole genome shotgun (WGS) entry which is preliminary data.</text>
</comment>
<dbReference type="InterPro" id="IPR029050">
    <property type="entry name" value="Immunoprotect_excell_Ig-like"/>
</dbReference>
<dbReference type="Gene3D" id="2.60.40.1240">
    <property type="match status" value="1"/>
</dbReference>